<protein>
    <submittedName>
        <fullName evidence="1">Uncharacterized protein</fullName>
    </submittedName>
</protein>
<proteinExistence type="predicted"/>
<organism evidence="1 2">
    <name type="scientific">Clostridium frigoriphilum</name>
    <dbReference type="NCBI Taxonomy" id="443253"/>
    <lineage>
        <taxon>Bacteria</taxon>
        <taxon>Bacillati</taxon>
        <taxon>Bacillota</taxon>
        <taxon>Clostridia</taxon>
        <taxon>Eubacteriales</taxon>
        <taxon>Clostridiaceae</taxon>
        <taxon>Clostridium</taxon>
    </lineage>
</organism>
<keyword evidence="2" id="KW-1185">Reference proteome</keyword>
<dbReference type="Proteomes" id="UP001498469">
    <property type="component" value="Unassembled WGS sequence"/>
</dbReference>
<dbReference type="RefSeq" id="WP_216249371.1">
    <property type="nucleotide sequence ID" value="NZ_JAZHFS010000006.1"/>
</dbReference>
<evidence type="ECO:0000313" key="1">
    <source>
        <dbReference type="EMBL" id="MEF2112370.1"/>
    </source>
</evidence>
<name>A0ABU7UPJ3_9CLOT</name>
<reference evidence="1 2" key="1">
    <citation type="submission" date="2023-11" db="EMBL/GenBank/DDBJ databases">
        <title>Draft genome sequence of a psychrophilic Clostridium strain from permafrost water brine.</title>
        <authorList>
            <person name="Shcherbakova V.A."/>
            <person name="Trubitsyn V.E."/>
            <person name="Zakharyuk A.G."/>
        </authorList>
    </citation>
    <scope>NUCLEOTIDE SEQUENCE [LARGE SCALE GENOMIC DNA]</scope>
    <source>
        <strain evidence="1 2">14F</strain>
    </source>
</reference>
<comment type="caution">
    <text evidence="1">The sequence shown here is derived from an EMBL/GenBank/DDBJ whole genome shotgun (WGS) entry which is preliminary data.</text>
</comment>
<sequence length="76" mass="8686">MGYSVTMDNHKEHFNIQLTNTKGCTYCKEGKQLLDTTGENSCYIDEGKNEIRLDKEGIAVQTIKIYYCPMCGRKLT</sequence>
<accession>A0ABU7UPJ3</accession>
<dbReference type="EMBL" id="JAZHFS010000006">
    <property type="protein sequence ID" value="MEF2112370.1"/>
    <property type="molecule type" value="Genomic_DNA"/>
</dbReference>
<gene>
    <name evidence="1" type="ORF">SJI18_08625</name>
</gene>
<evidence type="ECO:0000313" key="2">
    <source>
        <dbReference type="Proteomes" id="UP001498469"/>
    </source>
</evidence>